<evidence type="ECO:0000313" key="2">
    <source>
        <dbReference type="WBParaSite" id="ES5_v2.g7192.t1"/>
    </source>
</evidence>
<name>A0AC34GRK9_9BILA</name>
<dbReference type="WBParaSite" id="ES5_v2.g7192.t1">
    <property type="protein sequence ID" value="ES5_v2.g7192.t1"/>
    <property type="gene ID" value="ES5_v2.g7192"/>
</dbReference>
<protein>
    <submittedName>
        <fullName evidence="2">Macro domain-containing protein</fullName>
    </submittedName>
</protein>
<evidence type="ECO:0000313" key="1">
    <source>
        <dbReference type="Proteomes" id="UP000887579"/>
    </source>
</evidence>
<sequence length="420" mass="48385">MEEIDTKPATTTTSARERVFIVEGALEEATADVIVVIAQPGLENGFGWFDYVKEHAGPEFEEALKKFKHCGVGSSRLLPSFEYKNFKAIAFLVMPPNFRMDATNVEAQRIRAFCKNTVDIAAEEEYSSIIFPSSLNNDGIDWVAPVLMRSFKEWARESPYIENFTEIRILCTSHEDYEHYVSAATRMTSTKRRFKTNDEYDDEMAVEEPVAPPSSKRRRGEPVVPIPHEDIEHMKSNGMFLVLSAKLEPTILNLKDQDGKKRQYRMTNRSRDGRKLYFRCSRCDTLAKKCENAVRARLIICNGEVMGDEFPTHHANCEPWTDEQLLVQQIDRSSRKTVKEGLLQPFEAYQDALTRISSVVANDSNAIELPKFPEWNQVRHQYFRIKKRADDRDGEGEEDEEMHPERMLDESAEIGYEEDE</sequence>
<organism evidence="1 2">
    <name type="scientific">Panagrolaimus sp. ES5</name>
    <dbReference type="NCBI Taxonomy" id="591445"/>
    <lineage>
        <taxon>Eukaryota</taxon>
        <taxon>Metazoa</taxon>
        <taxon>Ecdysozoa</taxon>
        <taxon>Nematoda</taxon>
        <taxon>Chromadorea</taxon>
        <taxon>Rhabditida</taxon>
        <taxon>Tylenchina</taxon>
        <taxon>Panagrolaimomorpha</taxon>
        <taxon>Panagrolaimoidea</taxon>
        <taxon>Panagrolaimidae</taxon>
        <taxon>Panagrolaimus</taxon>
    </lineage>
</organism>
<reference evidence="2" key="1">
    <citation type="submission" date="2022-11" db="UniProtKB">
        <authorList>
            <consortium name="WormBaseParasite"/>
        </authorList>
    </citation>
    <scope>IDENTIFICATION</scope>
</reference>
<accession>A0AC34GRK9</accession>
<dbReference type="Proteomes" id="UP000887579">
    <property type="component" value="Unplaced"/>
</dbReference>
<proteinExistence type="predicted"/>